<dbReference type="AlphaFoldDB" id="A0A2T1A0R9"/>
<dbReference type="CDD" id="cd07957">
    <property type="entry name" value="Anticodon_Ia_Met"/>
    <property type="match status" value="1"/>
</dbReference>
<dbReference type="GO" id="GO:0005737">
    <property type="term" value="C:cytoplasm"/>
    <property type="evidence" value="ECO:0007669"/>
    <property type="project" value="UniProtKB-SubCell"/>
</dbReference>
<evidence type="ECO:0000256" key="4">
    <source>
        <dbReference type="ARBA" id="ARBA00022840"/>
    </source>
</evidence>
<comment type="catalytic activity">
    <reaction evidence="7 8">
        <text>tRNA(Met) + L-methionine + ATP = L-methionyl-tRNA(Met) + AMP + diphosphate</text>
        <dbReference type="Rhea" id="RHEA:13481"/>
        <dbReference type="Rhea" id="RHEA-COMP:9667"/>
        <dbReference type="Rhea" id="RHEA-COMP:9698"/>
        <dbReference type="ChEBI" id="CHEBI:30616"/>
        <dbReference type="ChEBI" id="CHEBI:33019"/>
        <dbReference type="ChEBI" id="CHEBI:57844"/>
        <dbReference type="ChEBI" id="CHEBI:78442"/>
        <dbReference type="ChEBI" id="CHEBI:78530"/>
        <dbReference type="ChEBI" id="CHEBI:456215"/>
        <dbReference type="EC" id="6.1.1.10"/>
    </reaction>
</comment>
<dbReference type="Gene3D" id="1.10.730.10">
    <property type="entry name" value="Isoleucyl-tRNA Synthetase, Domain 1"/>
    <property type="match status" value="1"/>
</dbReference>
<feature type="domain" description="Methionyl/Leucyl tRNA synthetase" evidence="9">
    <location>
        <begin position="144"/>
        <end position="360"/>
    </location>
</feature>
<dbReference type="PANTHER" id="PTHR43326:SF1">
    <property type="entry name" value="METHIONINE--TRNA LIGASE, MITOCHONDRIAL"/>
    <property type="match status" value="1"/>
</dbReference>
<dbReference type="InterPro" id="IPR009080">
    <property type="entry name" value="tRNAsynth_Ia_anticodon-bd"/>
</dbReference>
<dbReference type="GO" id="GO:0004825">
    <property type="term" value="F:methionine-tRNA ligase activity"/>
    <property type="evidence" value="ECO:0007669"/>
    <property type="project" value="UniProtKB-UniRule"/>
</dbReference>
<feature type="domain" description="Methionyl/Leucyl tRNA synthetase" evidence="9">
    <location>
        <begin position="7"/>
        <end position="139"/>
    </location>
</feature>
<feature type="binding site" evidence="8">
    <location>
        <position position="132"/>
    </location>
    <ligand>
        <name>Zn(2+)</name>
        <dbReference type="ChEBI" id="CHEBI:29105"/>
    </ligand>
</feature>
<feature type="binding site" evidence="8">
    <location>
        <position position="296"/>
    </location>
    <ligand>
        <name>ATP</name>
        <dbReference type="ChEBI" id="CHEBI:30616"/>
    </ligand>
</feature>
<feature type="binding site" evidence="8">
    <location>
        <position position="147"/>
    </location>
    <ligand>
        <name>Zn(2+)</name>
        <dbReference type="ChEBI" id="CHEBI:29105"/>
    </ligand>
</feature>
<evidence type="ECO:0000256" key="7">
    <source>
        <dbReference type="ARBA" id="ARBA00047364"/>
    </source>
</evidence>
<evidence type="ECO:0000259" key="10">
    <source>
        <dbReference type="Pfam" id="PF19303"/>
    </source>
</evidence>
<comment type="cofactor">
    <cofactor evidence="8">
        <name>Zn(2+)</name>
        <dbReference type="ChEBI" id="CHEBI:29105"/>
    </cofactor>
    <text evidence="8">Binds 1 zinc ion per subunit.</text>
</comment>
<dbReference type="OrthoDB" id="9810191at2"/>
<gene>
    <name evidence="8" type="primary">metG</name>
    <name evidence="11" type="ORF">CLV47_10744</name>
</gene>
<dbReference type="GO" id="GO:0006431">
    <property type="term" value="P:methionyl-tRNA aminoacylation"/>
    <property type="evidence" value="ECO:0007669"/>
    <property type="project" value="UniProtKB-UniRule"/>
</dbReference>
<feature type="short sequence motif" description="'HIGH' region" evidence="8">
    <location>
        <begin position="13"/>
        <end position="23"/>
    </location>
</feature>
<dbReference type="Pfam" id="PF09334">
    <property type="entry name" value="tRNA-synt_1g"/>
    <property type="match status" value="2"/>
</dbReference>
<proteinExistence type="inferred from homology"/>
<dbReference type="NCBIfam" id="TIGR00398">
    <property type="entry name" value="metG"/>
    <property type="match status" value="1"/>
</dbReference>
<keyword evidence="12" id="KW-1185">Reference proteome</keyword>
<evidence type="ECO:0000256" key="2">
    <source>
        <dbReference type="ARBA" id="ARBA00022598"/>
    </source>
</evidence>
<evidence type="ECO:0000259" key="9">
    <source>
        <dbReference type="Pfam" id="PF09334"/>
    </source>
</evidence>
<comment type="caution">
    <text evidence="11">The sequence shown here is derived from an EMBL/GenBank/DDBJ whole genome shotgun (WGS) entry which is preliminary data.</text>
</comment>
<name>A0A2T1A0R9_9ACTN</name>
<dbReference type="EMBL" id="PVUE01000007">
    <property type="protein sequence ID" value="PRZ41918.1"/>
    <property type="molecule type" value="Genomic_DNA"/>
</dbReference>
<feature type="domain" description="Methionyl-tRNA synthetase anticodon-binding" evidence="10">
    <location>
        <begin position="374"/>
        <end position="518"/>
    </location>
</feature>
<dbReference type="Proteomes" id="UP000237752">
    <property type="component" value="Unassembled WGS sequence"/>
</dbReference>
<dbReference type="PANTHER" id="PTHR43326">
    <property type="entry name" value="METHIONYL-TRNA SYNTHETASE"/>
    <property type="match status" value="1"/>
</dbReference>
<keyword evidence="8" id="KW-0479">Metal-binding</keyword>
<dbReference type="CDD" id="cd00814">
    <property type="entry name" value="MetRS_core"/>
    <property type="match status" value="1"/>
</dbReference>
<dbReference type="RefSeq" id="WP_106348880.1">
    <property type="nucleotide sequence ID" value="NZ_PVUE01000007.1"/>
</dbReference>
<comment type="function">
    <text evidence="1 8">Is required not only for elongation of protein synthesis but also for the initiation of all mRNA translation through initiator tRNA(fMet) aminoacylation.</text>
</comment>
<evidence type="ECO:0000313" key="11">
    <source>
        <dbReference type="EMBL" id="PRZ41918.1"/>
    </source>
</evidence>
<keyword evidence="3 8" id="KW-0547">Nucleotide-binding</keyword>
<dbReference type="InterPro" id="IPR015413">
    <property type="entry name" value="Methionyl/Leucyl_tRNA_Synth"/>
</dbReference>
<evidence type="ECO:0000256" key="6">
    <source>
        <dbReference type="ARBA" id="ARBA00023146"/>
    </source>
</evidence>
<dbReference type="InterPro" id="IPR041872">
    <property type="entry name" value="Anticodon_Met"/>
</dbReference>
<dbReference type="GO" id="GO:0046872">
    <property type="term" value="F:metal ion binding"/>
    <property type="evidence" value="ECO:0007669"/>
    <property type="project" value="UniProtKB-KW"/>
</dbReference>
<keyword evidence="4 8" id="KW-0067">ATP-binding</keyword>
<dbReference type="SUPFAM" id="SSF47323">
    <property type="entry name" value="Anticodon-binding domain of a subclass of class I aminoacyl-tRNA synthetases"/>
    <property type="match status" value="1"/>
</dbReference>
<keyword evidence="8" id="KW-0862">Zinc</keyword>
<dbReference type="EC" id="6.1.1.10" evidence="8"/>
<comment type="subcellular location">
    <subcellularLocation>
        <location evidence="8">Cytoplasm</location>
    </subcellularLocation>
</comment>
<dbReference type="InterPro" id="IPR014758">
    <property type="entry name" value="Met-tRNA_synth"/>
</dbReference>
<dbReference type="InterPro" id="IPR014729">
    <property type="entry name" value="Rossmann-like_a/b/a_fold"/>
</dbReference>
<feature type="binding site" evidence="8">
    <location>
        <position position="150"/>
    </location>
    <ligand>
        <name>Zn(2+)</name>
        <dbReference type="ChEBI" id="CHEBI:29105"/>
    </ligand>
</feature>
<dbReference type="NCBIfam" id="NF008900">
    <property type="entry name" value="PRK12267.1"/>
    <property type="match status" value="1"/>
</dbReference>
<dbReference type="GO" id="GO:0005524">
    <property type="term" value="F:ATP binding"/>
    <property type="evidence" value="ECO:0007669"/>
    <property type="project" value="UniProtKB-UniRule"/>
</dbReference>
<evidence type="ECO:0000256" key="1">
    <source>
        <dbReference type="ARBA" id="ARBA00003314"/>
    </source>
</evidence>
<dbReference type="InterPro" id="IPR033911">
    <property type="entry name" value="MetRS_core"/>
</dbReference>
<dbReference type="Gene3D" id="2.170.220.10">
    <property type="match status" value="1"/>
</dbReference>
<dbReference type="SUPFAM" id="SSF52374">
    <property type="entry name" value="Nucleotidylyl transferase"/>
    <property type="match status" value="1"/>
</dbReference>
<feature type="binding site" evidence="8">
    <location>
        <position position="129"/>
    </location>
    <ligand>
        <name>Zn(2+)</name>
        <dbReference type="ChEBI" id="CHEBI:29105"/>
    </ligand>
</feature>
<keyword evidence="2 8" id="KW-0436">Ligase</keyword>
<dbReference type="Gene3D" id="3.40.50.620">
    <property type="entry name" value="HUPs"/>
    <property type="match status" value="1"/>
</dbReference>
<organism evidence="11 12">
    <name type="scientific">Antricoccus suffuscus</name>
    <dbReference type="NCBI Taxonomy" id="1629062"/>
    <lineage>
        <taxon>Bacteria</taxon>
        <taxon>Bacillati</taxon>
        <taxon>Actinomycetota</taxon>
        <taxon>Actinomycetes</taxon>
        <taxon>Geodermatophilales</taxon>
        <taxon>Antricoccaceae</taxon>
        <taxon>Antricoccus</taxon>
    </lineage>
</organism>
<sequence>MLGKSFFITTPIYYVTAAPHIGSAYTTTAADVLTRWHRQRGEMAYMLTGTDEHGQKVLRSAEKNGKSPQQFVDDLVRDEWKPAWDLLDITPDRFIRTTDPDHVAQVQEFWQRLYDAGFVYEGQYTGLYCVDCEEFKQEADLTEDGLCLIHERPVEEISEKNYFFKLSEFGDRLLALYDEQPDFVGPSAARNEIRNYVEAGLQDLSISRSTFDWGIQVPWDHSQVLYVWIDALLNYTSAVGVYDDPEKFAKFWPPVHLMSRDILRFHSVIWPAMLMAAGLPVPQRVFAHGYLLVGGKKMAKSNATAIHPREITDTFGVDAYRYYFMKTIAFGSDASFSWEHISAVYADELANNLGNLASRVAAMVGKYHGGILAEPGALGEAEDALAESLRKTVEVADDAMERLAIHEAITATHDLVTRVNGYITEQQPWKVAKDESADAQSRLATILYACAEVLRAVAVLHNAVMPQASAKLWASLGADRSIGALDDQPLTSAGKWGQLPAGTTVTKGDVLFPRIEESAS</sequence>
<dbReference type="PRINTS" id="PR01041">
    <property type="entry name" value="TRNASYNTHMET"/>
</dbReference>
<evidence type="ECO:0000256" key="3">
    <source>
        <dbReference type="ARBA" id="ARBA00022741"/>
    </source>
</evidence>
<keyword evidence="6 8" id="KW-0030">Aminoacyl-tRNA synthetase</keyword>
<evidence type="ECO:0000256" key="8">
    <source>
        <dbReference type="HAMAP-Rule" id="MF_01228"/>
    </source>
</evidence>
<evidence type="ECO:0000256" key="5">
    <source>
        <dbReference type="ARBA" id="ARBA00022917"/>
    </source>
</evidence>
<dbReference type="InterPro" id="IPR023457">
    <property type="entry name" value="Met-tRNA_synth_2"/>
</dbReference>
<comment type="similarity">
    <text evidence="8">Belongs to the class-I aminoacyl-tRNA synthetase family. MetG type 2A subfamily.</text>
</comment>
<keyword evidence="5 8" id="KW-0648">Protein biosynthesis</keyword>
<evidence type="ECO:0000313" key="12">
    <source>
        <dbReference type="Proteomes" id="UP000237752"/>
    </source>
</evidence>
<dbReference type="HAMAP" id="MF_01228">
    <property type="entry name" value="Met_tRNA_synth_type2"/>
    <property type="match status" value="1"/>
</dbReference>
<protein>
    <recommendedName>
        <fullName evidence="8">Methionine--tRNA ligase</fullName>
        <ecNumber evidence="8">6.1.1.10</ecNumber>
    </recommendedName>
    <alternativeName>
        <fullName evidence="8">Methionyl-tRNA synthetase</fullName>
        <shortName evidence="8">MetRS</shortName>
    </alternativeName>
</protein>
<dbReference type="FunFam" id="2.170.220.10:FF:000001">
    <property type="entry name" value="methionine--tRNA ligase, mitochondrial"/>
    <property type="match status" value="1"/>
</dbReference>
<dbReference type="Pfam" id="PF19303">
    <property type="entry name" value="Anticodon_3"/>
    <property type="match status" value="1"/>
</dbReference>
<comment type="caution">
    <text evidence="8">Lacks conserved residue(s) required for the propagation of feature annotation.</text>
</comment>
<comment type="subunit">
    <text evidence="8">Monomer.</text>
</comment>
<reference evidence="11 12" key="1">
    <citation type="submission" date="2018-03" db="EMBL/GenBank/DDBJ databases">
        <title>Genomic Encyclopedia of Archaeal and Bacterial Type Strains, Phase II (KMG-II): from individual species to whole genera.</title>
        <authorList>
            <person name="Goeker M."/>
        </authorList>
    </citation>
    <scope>NUCLEOTIDE SEQUENCE [LARGE SCALE GENOMIC DNA]</scope>
    <source>
        <strain evidence="11 12">DSM 100065</strain>
    </source>
</reference>
<accession>A0A2T1A0R9</accession>
<keyword evidence="8" id="KW-0963">Cytoplasm</keyword>